<accession>A0A921MWG0</accession>
<dbReference type="SUPFAM" id="SSF53850">
    <property type="entry name" value="Periplasmic binding protein-like II"/>
    <property type="match status" value="1"/>
</dbReference>
<organism evidence="1 2">
    <name type="scientific">Brachybacterium massiliense</name>
    <dbReference type="NCBI Taxonomy" id="1755098"/>
    <lineage>
        <taxon>Bacteria</taxon>
        <taxon>Bacillati</taxon>
        <taxon>Actinomycetota</taxon>
        <taxon>Actinomycetes</taxon>
        <taxon>Micrococcales</taxon>
        <taxon>Dermabacteraceae</taxon>
        <taxon>Brachybacterium</taxon>
    </lineage>
</organism>
<proteinExistence type="predicted"/>
<dbReference type="Gene3D" id="3.40.190.10">
    <property type="entry name" value="Periplasmic binding protein-like II"/>
    <property type="match status" value="2"/>
</dbReference>
<evidence type="ECO:0000313" key="1">
    <source>
        <dbReference type="EMBL" id="HJG91737.1"/>
    </source>
</evidence>
<reference evidence="1" key="2">
    <citation type="submission" date="2021-09" db="EMBL/GenBank/DDBJ databases">
        <authorList>
            <person name="Gilroy R."/>
        </authorList>
    </citation>
    <scope>NUCLEOTIDE SEQUENCE</scope>
    <source>
        <strain evidence="1">ChiGjej5B5-22894</strain>
    </source>
</reference>
<dbReference type="EMBL" id="DYUE01000194">
    <property type="protein sequence ID" value="HJG91737.1"/>
    <property type="molecule type" value="Genomic_DNA"/>
</dbReference>
<evidence type="ECO:0000313" key="2">
    <source>
        <dbReference type="Proteomes" id="UP000742460"/>
    </source>
</evidence>
<comment type="caution">
    <text evidence="1">The sequence shown here is derived from an EMBL/GenBank/DDBJ whole genome shotgun (WGS) entry which is preliminary data.</text>
</comment>
<dbReference type="AlphaFoldDB" id="A0A921MWG0"/>
<protein>
    <submittedName>
        <fullName evidence="1">Extracellular solute-binding protein</fullName>
    </submittedName>
</protein>
<dbReference type="Proteomes" id="UP000742460">
    <property type="component" value="Unassembled WGS sequence"/>
</dbReference>
<sequence>MPLEITWVPNSSYSDRVTVTMASDNIPHVMVHTGKTAELAQTAEAGGYWDLTDILPEYPNLTPENADVAHGASINGRTYGIFRLRDAMRASVILRKDWLDNLGLAEPETTDDLREIARAFTDDDPAGDGSATTGLIIPAWNGYGNNGPYDLWETWHGTANVWKEEGGSLSPAFLAPEFIEANRTMREMVEAGQVNADFATMDSGTWNEPFFNGQGGIIADVSSRGLQLMGLFKDADPEGYGDKVTMVGNLKNPDGTLWALPTPGYSGYLTIPKAAVPGDAQLATVLTALDKLSSEEGQRLLNNGIEGVNYEVDGDQAVAIESEEASLIQSDVSAFAQIGTQSNGYLGLPAKPEGEAEAALDQKRQDYHEADLEHAVFNPGAAYMSQSYLQNGAILDQIVVDARLKFLAGQLDEAGLEAELERWTSSGGQQVVDEMNELYQQG</sequence>
<reference evidence="1" key="1">
    <citation type="journal article" date="2021" name="PeerJ">
        <title>Extensive microbial diversity within the chicken gut microbiome revealed by metagenomics and culture.</title>
        <authorList>
            <person name="Gilroy R."/>
            <person name="Ravi A."/>
            <person name="Getino M."/>
            <person name="Pursley I."/>
            <person name="Horton D.L."/>
            <person name="Alikhan N.F."/>
            <person name="Baker D."/>
            <person name="Gharbi K."/>
            <person name="Hall N."/>
            <person name="Watson M."/>
            <person name="Adriaenssens E.M."/>
            <person name="Foster-Nyarko E."/>
            <person name="Jarju S."/>
            <person name="Secka A."/>
            <person name="Antonio M."/>
            <person name="Oren A."/>
            <person name="Chaudhuri R.R."/>
            <person name="La Ragione R."/>
            <person name="Hildebrand F."/>
            <person name="Pallen M.J."/>
        </authorList>
    </citation>
    <scope>NUCLEOTIDE SEQUENCE</scope>
    <source>
        <strain evidence="1">ChiGjej5B5-22894</strain>
    </source>
</reference>
<name>A0A921MWG0_9MICO</name>
<gene>
    <name evidence="1" type="ORF">K8V81_08415</name>
</gene>